<keyword evidence="3" id="KW-0677">Repeat</keyword>
<evidence type="ECO:0000256" key="4">
    <source>
        <dbReference type="ARBA" id="ARBA00023242"/>
    </source>
</evidence>
<evidence type="ECO:0000256" key="2">
    <source>
        <dbReference type="ARBA" id="ARBA00022574"/>
    </source>
</evidence>
<gene>
    <name evidence="6" type="primary">tbl1xr1-b</name>
    <name evidence="6" type="ORF">EPI10_026381</name>
</gene>
<comment type="subcellular location">
    <subcellularLocation>
        <location evidence="1">Nucleus</location>
    </subcellularLocation>
</comment>
<evidence type="ECO:0000256" key="5">
    <source>
        <dbReference type="SAM" id="MobiDB-lite"/>
    </source>
</evidence>
<evidence type="ECO:0000313" key="7">
    <source>
        <dbReference type="Proteomes" id="UP000325315"/>
    </source>
</evidence>
<evidence type="ECO:0000256" key="1">
    <source>
        <dbReference type="ARBA" id="ARBA00004123"/>
    </source>
</evidence>
<evidence type="ECO:0000313" key="6">
    <source>
        <dbReference type="EMBL" id="KAA3476290.1"/>
    </source>
</evidence>
<evidence type="ECO:0000256" key="3">
    <source>
        <dbReference type="ARBA" id="ARBA00022737"/>
    </source>
</evidence>
<dbReference type="InterPro" id="IPR045183">
    <property type="entry name" value="Ebi-like"/>
</dbReference>
<reference evidence="7" key="1">
    <citation type="journal article" date="2019" name="Plant Biotechnol. J.">
        <title>Genome sequencing of the Australian wild diploid species Gossypium australe highlights disease resistance and delayed gland morphogenesis.</title>
        <authorList>
            <person name="Cai Y."/>
            <person name="Cai X."/>
            <person name="Wang Q."/>
            <person name="Wang P."/>
            <person name="Zhang Y."/>
            <person name="Cai C."/>
            <person name="Xu Y."/>
            <person name="Wang K."/>
            <person name="Zhou Z."/>
            <person name="Wang C."/>
            <person name="Geng S."/>
            <person name="Li B."/>
            <person name="Dong Q."/>
            <person name="Hou Y."/>
            <person name="Wang H."/>
            <person name="Ai P."/>
            <person name="Liu Z."/>
            <person name="Yi F."/>
            <person name="Sun M."/>
            <person name="An G."/>
            <person name="Cheng J."/>
            <person name="Zhang Y."/>
            <person name="Shi Q."/>
            <person name="Xie Y."/>
            <person name="Shi X."/>
            <person name="Chang Y."/>
            <person name="Huang F."/>
            <person name="Chen Y."/>
            <person name="Hong S."/>
            <person name="Mi L."/>
            <person name="Sun Q."/>
            <person name="Zhang L."/>
            <person name="Zhou B."/>
            <person name="Peng R."/>
            <person name="Zhang X."/>
            <person name="Liu F."/>
        </authorList>
    </citation>
    <scope>NUCLEOTIDE SEQUENCE [LARGE SCALE GENOMIC DNA]</scope>
    <source>
        <strain evidence="7">cv. PA1801</strain>
    </source>
</reference>
<dbReference type="PANTHER" id="PTHR22846:SF2">
    <property type="entry name" value="F-BOX-LIKE_WD REPEAT-CONTAINING PROTEIN EBI"/>
    <property type="match status" value="1"/>
</dbReference>
<keyword evidence="7" id="KW-1185">Reference proteome</keyword>
<organism evidence="6 7">
    <name type="scientific">Gossypium australe</name>
    <dbReference type="NCBI Taxonomy" id="47621"/>
    <lineage>
        <taxon>Eukaryota</taxon>
        <taxon>Viridiplantae</taxon>
        <taxon>Streptophyta</taxon>
        <taxon>Embryophyta</taxon>
        <taxon>Tracheophyta</taxon>
        <taxon>Spermatophyta</taxon>
        <taxon>Magnoliopsida</taxon>
        <taxon>eudicotyledons</taxon>
        <taxon>Gunneridae</taxon>
        <taxon>Pentapetalae</taxon>
        <taxon>rosids</taxon>
        <taxon>malvids</taxon>
        <taxon>Malvales</taxon>
        <taxon>Malvaceae</taxon>
        <taxon>Malvoideae</taxon>
        <taxon>Gossypium</taxon>
    </lineage>
</organism>
<dbReference type="FunFam" id="1.20.960.30:FF:000001">
    <property type="entry name" value="F-box-like/WD repeat-containing protein TBL1XR1"/>
    <property type="match status" value="1"/>
</dbReference>
<protein>
    <submittedName>
        <fullName evidence="6">F-box-like/WD repeat-containing protein TBL1X</fullName>
    </submittedName>
</protein>
<feature type="compositionally biased region" description="Basic and acidic residues" evidence="5">
    <location>
        <begin position="116"/>
        <end position="158"/>
    </location>
</feature>
<dbReference type="PANTHER" id="PTHR22846">
    <property type="entry name" value="WD40 REPEAT PROTEIN"/>
    <property type="match status" value="1"/>
</dbReference>
<feature type="region of interest" description="Disordered" evidence="5">
    <location>
        <begin position="112"/>
        <end position="174"/>
    </location>
</feature>
<name>A0A5B6W3S2_9ROSI</name>
<keyword evidence="4" id="KW-0539">Nucleus</keyword>
<dbReference type="Pfam" id="PF08513">
    <property type="entry name" value="LisH"/>
    <property type="match status" value="1"/>
</dbReference>
<accession>A0A5B6W3S2</accession>
<dbReference type="GO" id="GO:0003714">
    <property type="term" value="F:transcription corepressor activity"/>
    <property type="evidence" value="ECO:0007669"/>
    <property type="project" value="InterPro"/>
</dbReference>
<dbReference type="Proteomes" id="UP000325315">
    <property type="component" value="Unassembled WGS sequence"/>
</dbReference>
<dbReference type="AlphaFoldDB" id="A0A5B6W3S2"/>
<dbReference type="GO" id="GO:0000118">
    <property type="term" value="C:histone deacetylase complex"/>
    <property type="evidence" value="ECO:0007669"/>
    <property type="project" value="TreeGrafter"/>
</dbReference>
<keyword evidence="2" id="KW-0853">WD repeat</keyword>
<dbReference type="OrthoDB" id="1367865at2759"/>
<dbReference type="SMART" id="SM00667">
    <property type="entry name" value="LisH"/>
    <property type="match status" value="1"/>
</dbReference>
<dbReference type="EMBL" id="SMMG02000005">
    <property type="protein sequence ID" value="KAA3476290.1"/>
    <property type="molecule type" value="Genomic_DNA"/>
</dbReference>
<sequence>MTSITSVELNYLVFRYLQESGFTHSAFTLGYEAGINTCSIDGNLIPPGALIRFVQKGLQYLEMEANLSNVSMLILTLAFLFLSDVETDEEFSFLHPLDIITKDVNQLQQLVKERKKNRDKDRDREVEREYEGERGQVIEKKRQEKEKEHDKDRKKELADTDMVTNQEENDSSQA</sequence>
<dbReference type="InterPro" id="IPR006594">
    <property type="entry name" value="LisH"/>
</dbReference>
<proteinExistence type="predicted"/>
<dbReference type="Gene3D" id="1.20.960.30">
    <property type="match status" value="1"/>
</dbReference>
<dbReference type="PROSITE" id="PS50896">
    <property type="entry name" value="LISH"/>
    <property type="match status" value="1"/>
</dbReference>
<dbReference type="GO" id="GO:0006357">
    <property type="term" value="P:regulation of transcription by RNA polymerase II"/>
    <property type="evidence" value="ECO:0007669"/>
    <property type="project" value="TreeGrafter"/>
</dbReference>
<comment type="caution">
    <text evidence="6">The sequence shown here is derived from an EMBL/GenBank/DDBJ whole genome shotgun (WGS) entry which is preliminary data.</text>
</comment>